<reference evidence="6 7" key="1">
    <citation type="journal article" date="2023" name="Plants (Basel)">
        <title>Bridging the Gap: Combining Genomics and Transcriptomics Approaches to Understand Stylosanthes scabra, an Orphan Legume from the Brazilian Caatinga.</title>
        <authorList>
            <person name="Ferreira-Neto J.R.C."/>
            <person name="da Silva M.D."/>
            <person name="Binneck E."/>
            <person name="de Melo N.F."/>
            <person name="da Silva R.H."/>
            <person name="de Melo A.L.T.M."/>
            <person name="Pandolfi V."/>
            <person name="Bustamante F.O."/>
            <person name="Brasileiro-Vidal A.C."/>
            <person name="Benko-Iseppon A.M."/>
        </authorList>
    </citation>
    <scope>NUCLEOTIDE SEQUENCE [LARGE SCALE GENOMIC DNA]</scope>
    <source>
        <tissue evidence="6">Leaves</tissue>
    </source>
</reference>
<organism evidence="6 7">
    <name type="scientific">Stylosanthes scabra</name>
    <dbReference type="NCBI Taxonomy" id="79078"/>
    <lineage>
        <taxon>Eukaryota</taxon>
        <taxon>Viridiplantae</taxon>
        <taxon>Streptophyta</taxon>
        <taxon>Embryophyta</taxon>
        <taxon>Tracheophyta</taxon>
        <taxon>Spermatophyta</taxon>
        <taxon>Magnoliopsida</taxon>
        <taxon>eudicotyledons</taxon>
        <taxon>Gunneridae</taxon>
        <taxon>Pentapetalae</taxon>
        <taxon>rosids</taxon>
        <taxon>fabids</taxon>
        <taxon>Fabales</taxon>
        <taxon>Fabaceae</taxon>
        <taxon>Papilionoideae</taxon>
        <taxon>50 kb inversion clade</taxon>
        <taxon>dalbergioids sensu lato</taxon>
        <taxon>Dalbergieae</taxon>
        <taxon>Pterocarpus clade</taxon>
        <taxon>Stylosanthes</taxon>
    </lineage>
</organism>
<sequence length="172" mass="20212">MIHQWMPNRNFSLIKTFLDGVSKISPRLVVLVEEELFNFSRLKSMSFVEFFCEALHHYAALSDSLASSLWGRQKMELSLIEKEVMEQRILDSVKQFPCEREERMLWEEGFYSLKGFKRVAMSSCNVSQAKFLVSLFRGGYWVQSQDCRLSLCWKSRPLTSASTWVPTAYHRY</sequence>
<evidence type="ECO:0000313" key="7">
    <source>
        <dbReference type="Proteomes" id="UP001341840"/>
    </source>
</evidence>
<keyword evidence="3" id="KW-0804">Transcription</keyword>
<dbReference type="Pfam" id="PF03514">
    <property type="entry name" value="GRAS"/>
    <property type="match status" value="1"/>
</dbReference>
<feature type="region of interest" description="SAW" evidence="5">
    <location>
        <begin position="89"/>
        <end position="165"/>
    </location>
</feature>
<comment type="similarity">
    <text evidence="5">Belongs to the GRAS family.</text>
</comment>
<evidence type="ECO:0000313" key="6">
    <source>
        <dbReference type="EMBL" id="MED6158771.1"/>
    </source>
</evidence>
<evidence type="ECO:0000256" key="1">
    <source>
        <dbReference type="ARBA" id="ARBA00004123"/>
    </source>
</evidence>
<dbReference type="PANTHER" id="PTHR31636">
    <property type="entry name" value="OSJNBA0084A10.13 PROTEIN-RELATED"/>
    <property type="match status" value="1"/>
</dbReference>
<dbReference type="Proteomes" id="UP001341840">
    <property type="component" value="Unassembled WGS sequence"/>
</dbReference>
<evidence type="ECO:0000256" key="2">
    <source>
        <dbReference type="ARBA" id="ARBA00023015"/>
    </source>
</evidence>
<evidence type="ECO:0000256" key="3">
    <source>
        <dbReference type="ARBA" id="ARBA00023163"/>
    </source>
</evidence>
<protein>
    <submittedName>
        <fullName evidence="6">Uncharacterized protein</fullName>
    </submittedName>
</protein>
<keyword evidence="4" id="KW-0539">Nucleus</keyword>
<dbReference type="EMBL" id="JASCZI010121002">
    <property type="protein sequence ID" value="MED6158771.1"/>
    <property type="molecule type" value="Genomic_DNA"/>
</dbReference>
<comment type="subcellular location">
    <subcellularLocation>
        <location evidence="1">Nucleus</location>
    </subcellularLocation>
</comment>
<evidence type="ECO:0000256" key="5">
    <source>
        <dbReference type="PROSITE-ProRule" id="PRU01191"/>
    </source>
</evidence>
<name>A0ABU6UF44_9FABA</name>
<keyword evidence="2" id="KW-0805">Transcription regulation</keyword>
<accession>A0ABU6UF44</accession>
<comment type="caution">
    <text evidence="6">The sequence shown here is derived from an EMBL/GenBank/DDBJ whole genome shotgun (WGS) entry which is preliminary data.</text>
</comment>
<proteinExistence type="inferred from homology"/>
<evidence type="ECO:0000256" key="4">
    <source>
        <dbReference type="ARBA" id="ARBA00023242"/>
    </source>
</evidence>
<gene>
    <name evidence="6" type="ORF">PIB30_035881</name>
</gene>
<dbReference type="InterPro" id="IPR005202">
    <property type="entry name" value="TF_GRAS"/>
</dbReference>
<comment type="caution">
    <text evidence="5">Lacks conserved residue(s) required for the propagation of feature annotation.</text>
</comment>
<dbReference type="PROSITE" id="PS50985">
    <property type="entry name" value="GRAS"/>
    <property type="match status" value="1"/>
</dbReference>
<keyword evidence="7" id="KW-1185">Reference proteome</keyword>